<comment type="caution">
    <text evidence="2">The sequence shown here is derived from an EMBL/GenBank/DDBJ whole genome shotgun (WGS) entry which is preliminary data.</text>
</comment>
<dbReference type="Proteomes" id="UP000078454">
    <property type="component" value="Unassembled WGS sequence"/>
</dbReference>
<proteinExistence type="predicted"/>
<gene>
    <name evidence="2" type="ORF">A8708_21020</name>
</gene>
<sequence length="76" mass="8726">MILQFAAYVLVMLSWTVYSARIFIKKQQYKETAIYSSLMGLCVILGVLYIAHVRLPSTTIPARLMFGYIGRIILEH</sequence>
<dbReference type="STRING" id="1850517.A8708_21020"/>
<keyword evidence="3" id="KW-1185">Reference proteome</keyword>
<evidence type="ECO:0000256" key="1">
    <source>
        <dbReference type="SAM" id="Phobius"/>
    </source>
</evidence>
<reference evidence="2 3" key="1">
    <citation type="submission" date="2016-05" db="EMBL/GenBank/DDBJ databases">
        <title>Paenibacillus sp. 1ZS3-15 nov., isolated from the rhizosphere soil.</title>
        <authorList>
            <person name="Zhang X.X."/>
            <person name="Zhang J."/>
        </authorList>
    </citation>
    <scope>NUCLEOTIDE SEQUENCE [LARGE SCALE GENOMIC DNA]</scope>
    <source>
        <strain evidence="2 3">1ZS3-15</strain>
    </source>
</reference>
<feature type="transmembrane region" description="Helical" evidence="1">
    <location>
        <begin position="6"/>
        <end position="24"/>
    </location>
</feature>
<name>A0A198A603_9BACL</name>
<protein>
    <submittedName>
        <fullName evidence="2">Uncharacterized protein</fullName>
    </submittedName>
</protein>
<keyword evidence="1" id="KW-0472">Membrane</keyword>
<dbReference type="EMBL" id="LYPB01000076">
    <property type="protein sequence ID" value="OAS16486.1"/>
    <property type="molecule type" value="Genomic_DNA"/>
</dbReference>
<keyword evidence="1" id="KW-1133">Transmembrane helix</keyword>
<evidence type="ECO:0000313" key="2">
    <source>
        <dbReference type="EMBL" id="OAS16486.1"/>
    </source>
</evidence>
<evidence type="ECO:0000313" key="3">
    <source>
        <dbReference type="Proteomes" id="UP000078454"/>
    </source>
</evidence>
<organism evidence="2 3">
    <name type="scientific">Paenibacillus oryzisoli</name>
    <dbReference type="NCBI Taxonomy" id="1850517"/>
    <lineage>
        <taxon>Bacteria</taxon>
        <taxon>Bacillati</taxon>
        <taxon>Bacillota</taxon>
        <taxon>Bacilli</taxon>
        <taxon>Bacillales</taxon>
        <taxon>Paenibacillaceae</taxon>
        <taxon>Paenibacillus</taxon>
    </lineage>
</organism>
<accession>A0A198A603</accession>
<feature type="transmembrane region" description="Helical" evidence="1">
    <location>
        <begin position="33"/>
        <end position="51"/>
    </location>
</feature>
<dbReference type="AlphaFoldDB" id="A0A198A603"/>
<keyword evidence="1" id="KW-0812">Transmembrane</keyword>